<gene>
    <name evidence="2" type="ORF">Pmani_039775</name>
</gene>
<keyword evidence="3" id="KW-1185">Reference proteome</keyword>
<dbReference type="EMBL" id="JAWZYT010007058">
    <property type="protein sequence ID" value="KAK4287149.1"/>
    <property type="molecule type" value="Genomic_DNA"/>
</dbReference>
<feature type="region of interest" description="Disordered" evidence="1">
    <location>
        <begin position="1"/>
        <end position="74"/>
    </location>
</feature>
<reference evidence="2" key="1">
    <citation type="submission" date="2023-11" db="EMBL/GenBank/DDBJ databases">
        <title>Genome assemblies of two species of porcelain crab, Petrolisthes cinctipes and Petrolisthes manimaculis (Anomura: Porcellanidae).</title>
        <authorList>
            <person name="Angst P."/>
        </authorList>
    </citation>
    <scope>NUCLEOTIDE SEQUENCE</scope>
    <source>
        <strain evidence="2">PB745_02</strain>
        <tissue evidence="2">Gill</tissue>
    </source>
</reference>
<name>A0AAE1TL13_9EUCA</name>
<dbReference type="AlphaFoldDB" id="A0AAE1TL13"/>
<proteinExistence type="predicted"/>
<accession>A0AAE1TL13</accession>
<evidence type="ECO:0000313" key="2">
    <source>
        <dbReference type="EMBL" id="KAK4287149.1"/>
    </source>
</evidence>
<sequence>MGVDEEPPDSPTTTTTTTTTTTNTNTTSSSSYLITPTTTTTTNNITPPSSSTPESSSFPTQSTGTTTSLTPGKGMCKDVDVNDAMLAALNQLSVLSSKLDCSDECSAFGNVVANDLRLMTGENRLYAQKLIYDVLFLGKIGKLSSATKVKEKKDCVFQLRGDSFTSPSH</sequence>
<evidence type="ECO:0000256" key="1">
    <source>
        <dbReference type="SAM" id="MobiDB-lite"/>
    </source>
</evidence>
<dbReference type="Proteomes" id="UP001292094">
    <property type="component" value="Unassembled WGS sequence"/>
</dbReference>
<comment type="caution">
    <text evidence="2">The sequence shown here is derived from an EMBL/GenBank/DDBJ whole genome shotgun (WGS) entry which is preliminary data.</text>
</comment>
<organism evidence="2 3">
    <name type="scientific">Petrolisthes manimaculis</name>
    <dbReference type="NCBI Taxonomy" id="1843537"/>
    <lineage>
        <taxon>Eukaryota</taxon>
        <taxon>Metazoa</taxon>
        <taxon>Ecdysozoa</taxon>
        <taxon>Arthropoda</taxon>
        <taxon>Crustacea</taxon>
        <taxon>Multicrustacea</taxon>
        <taxon>Malacostraca</taxon>
        <taxon>Eumalacostraca</taxon>
        <taxon>Eucarida</taxon>
        <taxon>Decapoda</taxon>
        <taxon>Pleocyemata</taxon>
        <taxon>Anomura</taxon>
        <taxon>Galatheoidea</taxon>
        <taxon>Porcellanidae</taxon>
        <taxon>Petrolisthes</taxon>
    </lineage>
</organism>
<protein>
    <submittedName>
        <fullName evidence="2">Uncharacterized protein</fullName>
    </submittedName>
</protein>
<feature type="compositionally biased region" description="Low complexity" evidence="1">
    <location>
        <begin position="12"/>
        <end position="70"/>
    </location>
</feature>
<evidence type="ECO:0000313" key="3">
    <source>
        <dbReference type="Proteomes" id="UP001292094"/>
    </source>
</evidence>